<dbReference type="GO" id="GO:0000981">
    <property type="term" value="F:DNA-binding transcription factor activity, RNA polymerase II-specific"/>
    <property type="evidence" value="ECO:0007669"/>
    <property type="project" value="TreeGrafter"/>
</dbReference>
<dbReference type="GO" id="GO:0003677">
    <property type="term" value="F:DNA binding"/>
    <property type="evidence" value="ECO:0007669"/>
    <property type="project" value="InterPro"/>
</dbReference>
<feature type="compositionally biased region" description="Basic residues" evidence="8">
    <location>
        <begin position="137"/>
        <end position="147"/>
    </location>
</feature>
<dbReference type="EMBL" id="JAAGNN010000014">
    <property type="protein sequence ID" value="KAF4080689.1"/>
    <property type="molecule type" value="Genomic_DNA"/>
</dbReference>
<dbReference type="PRINTS" id="PR00503">
    <property type="entry name" value="BROMODOMAIN"/>
</dbReference>
<dbReference type="PANTHER" id="PTHR46386">
    <property type="entry name" value="NUCLEAR BODY PROTEIN SP140"/>
    <property type="match status" value="1"/>
</dbReference>
<keyword evidence="4" id="KW-0862">Zinc</keyword>
<dbReference type="SUPFAM" id="SSF57903">
    <property type="entry name" value="FYVE/PHD zinc finger"/>
    <property type="match status" value="1"/>
</dbReference>
<dbReference type="Gene3D" id="1.20.920.10">
    <property type="entry name" value="Bromodomain-like"/>
    <property type="match status" value="1"/>
</dbReference>
<keyword evidence="5 6" id="KW-0103">Bromodomain</keyword>
<dbReference type="SMART" id="SM00297">
    <property type="entry name" value="BROMO"/>
    <property type="match status" value="1"/>
</dbReference>
<dbReference type="InterPro" id="IPR004865">
    <property type="entry name" value="HSR_dom"/>
</dbReference>
<dbReference type="SMART" id="SM00249">
    <property type="entry name" value="PHD"/>
    <property type="match status" value="1"/>
</dbReference>
<evidence type="ECO:0000259" key="12">
    <source>
        <dbReference type="PROSITE" id="PS51414"/>
    </source>
</evidence>
<dbReference type="InterPro" id="IPR036427">
    <property type="entry name" value="Bromodomain-like_sf"/>
</dbReference>
<dbReference type="Gene3D" id="3.10.390.10">
    <property type="entry name" value="SAND domain-like"/>
    <property type="match status" value="2"/>
</dbReference>
<accession>A0A7J6AF65</accession>
<evidence type="ECO:0000256" key="8">
    <source>
        <dbReference type="SAM" id="MobiDB-lite"/>
    </source>
</evidence>
<reference evidence="13 14" key="1">
    <citation type="submission" date="2020-02" db="EMBL/GenBank/DDBJ databases">
        <title>A chromosome-scale genome assembly of the black bullhead catfish (Ameiurus melas).</title>
        <authorList>
            <person name="Wen M."/>
            <person name="Zham M."/>
            <person name="Cabau C."/>
            <person name="Klopp C."/>
            <person name="Donnadieu C."/>
            <person name="Roques C."/>
            <person name="Bouchez O."/>
            <person name="Lampietro C."/>
            <person name="Jouanno E."/>
            <person name="Herpin A."/>
            <person name="Louis A."/>
            <person name="Berthelot C."/>
            <person name="Parey E."/>
            <person name="Roest-Crollius H."/>
            <person name="Braasch I."/>
            <person name="Postlethwait J."/>
            <person name="Robinson-Rechavi M."/>
            <person name="Echchiki A."/>
            <person name="Begum T."/>
            <person name="Montfort J."/>
            <person name="Schartl M."/>
            <person name="Bobe J."/>
            <person name="Guiguen Y."/>
        </authorList>
    </citation>
    <scope>NUCLEOTIDE SEQUENCE [LARGE SCALE GENOMIC DNA]</scope>
    <source>
        <strain evidence="13">M_S1</strain>
        <tissue evidence="13">Blood</tissue>
    </source>
</reference>
<gene>
    <name evidence="13" type="ORF">AMELA_G00174180</name>
</gene>
<dbReference type="InterPro" id="IPR001487">
    <property type="entry name" value="Bromodomain"/>
</dbReference>
<dbReference type="InterPro" id="IPR000770">
    <property type="entry name" value="SAND_dom"/>
</dbReference>
<dbReference type="OrthoDB" id="1870062at2759"/>
<dbReference type="Gene3D" id="3.30.40.10">
    <property type="entry name" value="Zinc/RING finger domain, C3HC4 (zinc finger)"/>
    <property type="match status" value="1"/>
</dbReference>
<protein>
    <recommendedName>
        <fullName evidence="15">Nuclear body protein SP140-like protein</fullName>
    </recommendedName>
</protein>
<evidence type="ECO:0008006" key="15">
    <source>
        <dbReference type="Google" id="ProtNLM"/>
    </source>
</evidence>
<dbReference type="InterPro" id="IPR010919">
    <property type="entry name" value="SAND-like_dom_sf"/>
</dbReference>
<dbReference type="PROSITE" id="PS50016">
    <property type="entry name" value="ZF_PHD_2"/>
    <property type="match status" value="1"/>
</dbReference>
<feature type="domain" description="SAND" evidence="11">
    <location>
        <begin position="406"/>
        <end position="483"/>
    </location>
</feature>
<evidence type="ECO:0000256" key="6">
    <source>
        <dbReference type="PROSITE-ProRule" id="PRU00035"/>
    </source>
</evidence>
<sequence>MDPLDFLTQEELTKFFHCKKTEISCMEEPHTFLNQLRDYNLVPEDLYQKVIKMRSKERRQDGVYEILNQLENERGQWVQLFWSCVFQDHILQKYPILRFLRKSLLDGSFKCYENLPDTGETNNNENESVQKEEKKVQGKKGGRKRKKSAEEPEEEEEEPGPSSSSTPVRKKPTTRPTFSSPLKRGEKPDIWTWGLYKTFLPVTCGEKVGTLYRDKLAKGMKCILSKGLWFTPSGFEKFAGKAHCKNWKLSIRCQNTPLKKLIQEDHLRCPHTKRRCVRKSRKVLFPDISESSSSQSESDVETEGSSEDQEEEREEDRGQEEEEEDNGDEGDDEEEEEEVDDEEEEDNEEEEEDDEEERDDEEEEEEEVDNEEEDDNAEEEGDDEEERDDEEEEKAGNEEEEEEHQPLDPAFEAAVLPVSCGSVTGALYKIRFAGPRSKSIRTEECWFTPEEFVKQGLTDGHWRRDILCHDQTLNYLVEMKILYIHSLLCECDRCRPADPLALNNDDVCFICDSDGDDDEQLVCCDECPRAFHPNCHLPNLQINTHGKKWTCTFCIWRINHQMWFHMSLEDALKSSANQNIMRCEYLLLCLYKEDTQRVFADDPVTTEENYSSVVANPMWLNRVRTKLQRDHYSTVGEFIGDIRLIFQNCQTFNRDNNLGMMGARLSEIFEQKFHIVFKIL</sequence>
<dbReference type="Pfam" id="PF03172">
    <property type="entry name" value="HSR"/>
    <property type="match status" value="1"/>
</dbReference>
<dbReference type="PANTHER" id="PTHR46386:SF1">
    <property type="entry name" value="NUCLEAR BODY PROTEIN SP140-LIKE PROTEIN"/>
    <property type="match status" value="1"/>
</dbReference>
<dbReference type="GO" id="GO:0008270">
    <property type="term" value="F:zinc ion binding"/>
    <property type="evidence" value="ECO:0007669"/>
    <property type="project" value="UniProtKB-KW"/>
</dbReference>
<dbReference type="SMART" id="SM00258">
    <property type="entry name" value="SAND"/>
    <property type="match status" value="2"/>
</dbReference>
<evidence type="ECO:0000256" key="4">
    <source>
        <dbReference type="ARBA" id="ARBA00022833"/>
    </source>
</evidence>
<evidence type="ECO:0000256" key="2">
    <source>
        <dbReference type="ARBA" id="ARBA00022723"/>
    </source>
</evidence>
<dbReference type="InterPro" id="IPR019787">
    <property type="entry name" value="Znf_PHD-finger"/>
</dbReference>
<feature type="domain" description="SAND" evidence="11">
    <location>
        <begin position="185"/>
        <end position="268"/>
    </location>
</feature>
<keyword evidence="2" id="KW-0479">Metal-binding</keyword>
<evidence type="ECO:0000313" key="14">
    <source>
        <dbReference type="Proteomes" id="UP000593565"/>
    </source>
</evidence>
<evidence type="ECO:0000256" key="1">
    <source>
        <dbReference type="ARBA" id="ARBA00022553"/>
    </source>
</evidence>
<evidence type="ECO:0000256" key="7">
    <source>
        <dbReference type="PROSITE-ProRule" id="PRU00146"/>
    </source>
</evidence>
<dbReference type="PROSITE" id="PS51414">
    <property type="entry name" value="HSR"/>
    <property type="match status" value="1"/>
</dbReference>
<keyword evidence="1" id="KW-0597">Phosphoprotein</keyword>
<organism evidence="13 14">
    <name type="scientific">Ameiurus melas</name>
    <name type="common">Black bullhead</name>
    <name type="synonym">Silurus melas</name>
    <dbReference type="NCBI Taxonomy" id="219545"/>
    <lineage>
        <taxon>Eukaryota</taxon>
        <taxon>Metazoa</taxon>
        <taxon>Chordata</taxon>
        <taxon>Craniata</taxon>
        <taxon>Vertebrata</taxon>
        <taxon>Euteleostomi</taxon>
        <taxon>Actinopterygii</taxon>
        <taxon>Neopterygii</taxon>
        <taxon>Teleostei</taxon>
        <taxon>Ostariophysi</taxon>
        <taxon>Siluriformes</taxon>
        <taxon>Ictaluridae</taxon>
        <taxon>Ameiurus</taxon>
    </lineage>
</organism>
<feature type="region of interest" description="Disordered" evidence="8">
    <location>
        <begin position="287"/>
        <end position="407"/>
    </location>
</feature>
<evidence type="ECO:0000259" key="10">
    <source>
        <dbReference type="PROSITE" id="PS50016"/>
    </source>
</evidence>
<dbReference type="Pfam" id="PF00439">
    <property type="entry name" value="Bromodomain"/>
    <property type="match status" value="1"/>
</dbReference>
<evidence type="ECO:0000313" key="13">
    <source>
        <dbReference type="EMBL" id="KAF4080689.1"/>
    </source>
</evidence>
<feature type="domain" description="PHD-type" evidence="10">
    <location>
        <begin position="505"/>
        <end position="557"/>
    </location>
</feature>
<feature type="region of interest" description="Disordered" evidence="8">
    <location>
        <begin position="115"/>
        <end position="183"/>
    </location>
</feature>
<evidence type="ECO:0000259" key="11">
    <source>
        <dbReference type="PROSITE" id="PS50864"/>
    </source>
</evidence>
<dbReference type="Pfam" id="PF00628">
    <property type="entry name" value="PHD"/>
    <property type="match status" value="1"/>
</dbReference>
<dbReference type="InterPro" id="IPR013083">
    <property type="entry name" value="Znf_RING/FYVE/PHD"/>
</dbReference>
<dbReference type="GO" id="GO:0005634">
    <property type="term" value="C:nucleus"/>
    <property type="evidence" value="ECO:0007669"/>
    <property type="project" value="InterPro"/>
</dbReference>
<evidence type="ECO:0000259" key="9">
    <source>
        <dbReference type="PROSITE" id="PS50014"/>
    </source>
</evidence>
<evidence type="ECO:0000256" key="3">
    <source>
        <dbReference type="ARBA" id="ARBA00022771"/>
    </source>
</evidence>
<dbReference type="PROSITE" id="PS50014">
    <property type="entry name" value="BROMODOMAIN_2"/>
    <property type="match status" value="1"/>
</dbReference>
<dbReference type="SUPFAM" id="SSF63763">
    <property type="entry name" value="SAND domain-like"/>
    <property type="match status" value="2"/>
</dbReference>
<dbReference type="Proteomes" id="UP000593565">
    <property type="component" value="Unassembled WGS sequence"/>
</dbReference>
<dbReference type="InterPro" id="IPR001965">
    <property type="entry name" value="Znf_PHD"/>
</dbReference>
<dbReference type="SUPFAM" id="SSF47370">
    <property type="entry name" value="Bromodomain"/>
    <property type="match status" value="1"/>
</dbReference>
<feature type="domain" description="Bromo" evidence="9">
    <location>
        <begin position="609"/>
        <end position="660"/>
    </location>
</feature>
<proteinExistence type="predicted"/>
<name>A0A7J6AF65_AMEME</name>
<feature type="compositionally biased region" description="Acidic residues" evidence="8">
    <location>
        <begin position="298"/>
        <end position="403"/>
    </location>
</feature>
<dbReference type="InterPro" id="IPR011011">
    <property type="entry name" value="Znf_FYVE_PHD"/>
</dbReference>
<dbReference type="AlphaFoldDB" id="A0A7J6AF65"/>
<evidence type="ECO:0000256" key="5">
    <source>
        <dbReference type="ARBA" id="ARBA00023117"/>
    </source>
</evidence>
<keyword evidence="14" id="KW-1185">Reference proteome</keyword>
<dbReference type="InterPro" id="IPR043563">
    <property type="entry name" value="Sp110/Sp140/Sp140L-like"/>
</dbReference>
<dbReference type="PROSITE" id="PS50864">
    <property type="entry name" value="SAND"/>
    <property type="match status" value="2"/>
</dbReference>
<feature type="domain" description="HSR" evidence="12">
    <location>
        <begin position="1"/>
        <end position="109"/>
    </location>
</feature>
<keyword evidence="3 7" id="KW-0863">Zinc-finger</keyword>
<comment type="caution">
    <text evidence="13">The sequence shown here is derived from an EMBL/GenBank/DDBJ whole genome shotgun (WGS) entry which is preliminary data.</text>
</comment>
<dbReference type="Pfam" id="PF01342">
    <property type="entry name" value="SAND"/>
    <property type="match status" value="2"/>
</dbReference>